<dbReference type="GO" id="GO:0005524">
    <property type="term" value="F:ATP binding"/>
    <property type="evidence" value="ECO:0007669"/>
    <property type="project" value="UniProtKB-KW"/>
</dbReference>
<keyword evidence="11" id="KW-0067">ATP-binding</keyword>
<gene>
    <name evidence="16" type="primary">ywlE</name>
    <name evidence="16" type="ORF">V7x_21030</name>
</gene>
<dbReference type="InterPro" id="IPR050156">
    <property type="entry name" value="TC-AMP_synthase_SUA5"/>
</dbReference>
<comment type="similarity">
    <text evidence="2">Belongs to the SUA5 family.</text>
</comment>
<name>A0A5C6FW01_9PLAN</name>
<dbReference type="AlphaFoldDB" id="A0A5C6FW01"/>
<dbReference type="SUPFAM" id="SSF55821">
    <property type="entry name" value="YrdC/RibB"/>
    <property type="match status" value="1"/>
</dbReference>
<protein>
    <recommendedName>
        <fullName evidence="12">L-threonylcarbamoyladenylate synthase</fullName>
        <ecNumber evidence="4">2.7.7.87</ecNumber>
    </recommendedName>
    <alternativeName>
        <fullName evidence="12">L-threonylcarbamoyladenylate synthase</fullName>
    </alternativeName>
</protein>
<keyword evidence="5" id="KW-0963">Cytoplasm</keyword>
<keyword evidence="8" id="KW-0548">Nucleotidyltransferase</keyword>
<evidence type="ECO:0000256" key="3">
    <source>
        <dbReference type="ARBA" id="ARBA00011063"/>
    </source>
</evidence>
<dbReference type="Gene3D" id="3.40.50.2300">
    <property type="match status" value="1"/>
</dbReference>
<organism evidence="16 17">
    <name type="scientific">Crateriforma conspicua</name>
    <dbReference type="NCBI Taxonomy" id="2527996"/>
    <lineage>
        <taxon>Bacteria</taxon>
        <taxon>Pseudomonadati</taxon>
        <taxon>Planctomycetota</taxon>
        <taxon>Planctomycetia</taxon>
        <taxon>Planctomycetales</taxon>
        <taxon>Planctomycetaceae</taxon>
        <taxon>Crateriforma</taxon>
    </lineage>
</organism>
<evidence type="ECO:0000256" key="1">
    <source>
        <dbReference type="ARBA" id="ARBA00004496"/>
    </source>
</evidence>
<dbReference type="EMBL" id="SJPZ01000001">
    <property type="protein sequence ID" value="TWU66536.1"/>
    <property type="molecule type" value="Genomic_DNA"/>
</dbReference>
<evidence type="ECO:0000256" key="7">
    <source>
        <dbReference type="ARBA" id="ARBA00022694"/>
    </source>
</evidence>
<dbReference type="GO" id="GO:0000049">
    <property type="term" value="F:tRNA binding"/>
    <property type="evidence" value="ECO:0007669"/>
    <property type="project" value="TreeGrafter"/>
</dbReference>
<evidence type="ECO:0000256" key="9">
    <source>
        <dbReference type="ARBA" id="ARBA00022741"/>
    </source>
</evidence>
<dbReference type="SMART" id="SM00226">
    <property type="entry name" value="LMWPc"/>
    <property type="match status" value="1"/>
</dbReference>
<accession>A0A5C6FW01</accession>
<dbReference type="PANTHER" id="PTHR17490:SF16">
    <property type="entry name" value="THREONYLCARBAMOYL-AMP SYNTHASE"/>
    <property type="match status" value="1"/>
</dbReference>
<dbReference type="Pfam" id="PF01300">
    <property type="entry name" value="Sua5_yciO_yrdC"/>
    <property type="match status" value="1"/>
</dbReference>
<proteinExistence type="inferred from homology"/>
<evidence type="ECO:0000256" key="6">
    <source>
        <dbReference type="ARBA" id="ARBA00022679"/>
    </source>
</evidence>
<dbReference type="InterPro" id="IPR017867">
    <property type="entry name" value="Tyr_phospatase_low_mol_wt"/>
</dbReference>
<evidence type="ECO:0000259" key="15">
    <source>
        <dbReference type="PROSITE" id="PS51163"/>
    </source>
</evidence>
<dbReference type="CDD" id="cd16344">
    <property type="entry name" value="LMWPAP"/>
    <property type="match status" value="1"/>
</dbReference>
<evidence type="ECO:0000313" key="16">
    <source>
        <dbReference type="EMBL" id="TWU66536.1"/>
    </source>
</evidence>
<evidence type="ECO:0000256" key="14">
    <source>
        <dbReference type="PIRSR" id="PIRSR617867-1"/>
    </source>
</evidence>
<evidence type="ECO:0000256" key="12">
    <source>
        <dbReference type="ARBA" id="ARBA00029774"/>
    </source>
</evidence>
<dbReference type="Proteomes" id="UP000316476">
    <property type="component" value="Unassembled WGS sequence"/>
</dbReference>
<evidence type="ECO:0000256" key="4">
    <source>
        <dbReference type="ARBA" id="ARBA00012584"/>
    </source>
</evidence>
<dbReference type="PANTHER" id="PTHR17490">
    <property type="entry name" value="SUA5"/>
    <property type="match status" value="1"/>
</dbReference>
<dbReference type="InterPro" id="IPR006070">
    <property type="entry name" value="Sua5-like_dom"/>
</dbReference>
<dbReference type="SUPFAM" id="SSF52788">
    <property type="entry name" value="Phosphotyrosine protein phosphatases I"/>
    <property type="match status" value="1"/>
</dbReference>
<comment type="similarity">
    <text evidence="3">Belongs to the low molecular weight phosphotyrosine protein phosphatase family.</text>
</comment>
<feature type="domain" description="YrdC-like" evidence="15">
    <location>
        <begin position="86"/>
        <end position="297"/>
    </location>
</feature>
<dbReference type="Pfam" id="PF01451">
    <property type="entry name" value="LMWPc"/>
    <property type="match status" value="1"/>
</dbReference>
<keyword evidence="10 16" id="KW-0378">Hydrolase</keyword>
<feature type="active site" description="Proton donor" evidence="14">
    <location>
        <position position="425"/>
    </location>
</feature>
<feature type="active site" description="Nucleophile" evidence="14">
    <location>
        <position position="314"/>
    </location>
</feature>
<evidence type="ECO:0000256" key="5">
    <source>
        <dbReference type="ARBA" id="ARBA00022490"/>
    </source>
</evidence>
<evidence type="ECO:0000256" key="10">
    <source>
        <dbReference type="ARBA" id="ARBA00022801"/>
    </source>
</evidence>
<dbReference type="GO" id="GO:0006450">
    <property type="term" value="P:regulation of translational fidelity"/>
    <property type="evidence" value="ECO:0007669"/>
    <property type="project" value="TreeGrafter"/>
</dbReference>
<evidence type="ECO:0000256" key="13">
    <source>
        <dbReference type="ARBA" id="ARBA00048366"/>
    </source>
</evidence>
<keyword evidence="6" id="KW-0808">Transferase</keyword>
<evidence type="ECO:0000313" key="17">
    <source>
        <dbReference type="Proteomes" id="UP000316476"/>
    </source>
</evidence>
<comment type="catalytic activity">
    <reaction evidence="13">
        <text>L-threonine + hydrogencarbonate + ATP = L-threonylcarbamoyladenylate + diphosphate + H2O</text>
        <dbReference type="Rhea" id="RHEA:36407"/>
        <dbReference type="ChEBI" id="CHEBI:15377"/>
        <dbReference type="ChEBI" id="CHEBI:17544"/>
        <dbReference type="ChEBI" id="CHEBI:30616"/>
        <dbReference type="ChEBI" id="CHEBI:33019"/>
        <dbReference type="ChEBI" id="CHEBI:57926"/>
        <dbReference type="ChEBI" id="CHEBI:73682"/>
        <dbReference type="EC" id="2.7.7.87"/>
    </reaction>
</comment>
<comment type="caution">
    <text evidence="16">The sequence shown here is derived from an EMBL/GenBank/DDBJ whole genome shotgun (WGS) entry which is preliminary data.</text>
</comment>
<dbReference type="InterPro" id="IPR017945">
    <property type="entry name" value="DHBP_synth_RibB-like_a/b_dom"/>
</dbReference>
<dbReference type="InterPro" id="IPR036196">
    <property type="entry name" value="Ptyr_pPase_sf"/>
</dbReference>
<keyword evidence="9" id="KW-0547">Nucleotide-binding</keyword>
<evidence type="ECO:0000256" key="2">
    <source>
        <dbReference type="ARBA" id="ARBA00007663"/>
    </source>
</evidence>
<dbReference type="GO" id="GO:0005737">
    <property type="term" value="C:cytoplasm"/>
    <property type="evidence" value="ECO:0007669"/>
    <property type="project" value="UniProtKB-SubCell"/>
</dbReference>
<dbReference type="GO" id="GO:0061710">
    <property type="term" value="F:L-threonylcarbamoyladenylate synthase"/>
    <property type="evidence" value="ECO:0007669"/>
    <property type="project" value="UniProtKB-EC"/>
</dbReference>
<reference evidence="16 17" key="1">
    <citation type="submission" date="2019-02" db="EMBL/GenBank/DDBJ databases">
        <title>Deep-cultivation of Planctomycetes and their phenomic and genomic characterization uncovers novel biology.</title>
        <authorList>
            <person name="Wiegand S."/>
            <person name="Jogler M."/>
            <person name="Boedeker C."/>
            <person name="Pinto D."/>
            <person name="Vollmers J."/>
            <person name="Rivas-Marin E."/>
            <person name="Kohn T."/>
            <person name="Peeters S.H."/>
            <person name="Heuer A."/>
            <person name="Rast P."/>
            <person name="Oberbeckmann S."/>
            <person name="Bunk B."/>
            <person name="Jeske O."/>
            <person name="Meyerdierks A."/>
            <person name="Storesund J.E."/>
            <person name="Kallscheuer N."/>
            <person name="Luecker S."/>
            <person name="Lage O.M."/>
            <person name="Pohl T."/>
            <person name="Merkel B.J."/>
            <person name="Hornburger P."/>
            <person name="Mueller R.-W."/>
            <person name="Bruemmer F."/>
            <person name="Labrenz M."/>
            <person name="Spormann A.M."/>
            <person name="Op Den Camp H."/>
            <person name="Overmann J."/>
            <person name="Amann R."/>
            <person name="Jetten M.S.M."/>
            <person name="Mascher T."/>
            <person name="Medema M.H."/>
            <person name="Devos D.P."/>
            <person name="Kaster A.-K."/>
            <person name="Ovreas L."/>
            <person name="Rohde M."/>
            <person name="Galperin M.Y."/>
            <person name="Jogler C."/>
        </authorList>
    </citation>
    <scope>NUCLEOTIDE SEQUENCE [LARGE SCALE GENOMIC DNA]</scope>
    <source>
        <strain evidence="16 17">V7</strain>
    </source>
</reference>
<dbReference type="PROSITE" id="PS51163">
    <property type="entry name" value="YRDC"/>
    <property type="match status" value="1"/>
</dbReference>
<evidence type="ECO:0000256" key="11">
    <source>
        <dbReference type="ARBA" id="ARBA00022840"/>
    </source>
</evidence>
<dbReference type="EC" id="2.7.7.87" evidence="4"/>
<dbReference type="GO" id="GO:0004725">
    <property type="term" value="F:protein tyrosine phosphatase activity"/>
    <property type="evidence" value="ECO:0007669"/>
    <property type="project" value="InterPro"/>
</dbReference>
<dbReference type="PRINTS" id="PR00719">
    <property type="entry name" value="LMWPTPASE"/>
</dbReference>
<dbReference type="Gene3D" id="3.90.870.10">
    <property type="entry name" value="DHBP synthase"/>
    <property type="match status" value="1"/>
</dbReference>
<evidence type="ECO:0000256" key="8">
    <source>
        <dbReference type="ARBA" id="ARBA00022695"/>
    </source>
</evidence>
<dbReference type="GO" id="GO:0003725">
    <property type="term" value="F:double-stranded RNA binding"/>
    <property type="evidence" value="ECO:0007669"/>
    <property type="project" value="InterPro"/>
</dbReference>
<comment type="subcellular location">
    <subcellularLocation>
        <location evidence="1">Cytoplasm</location>
    </subcellularLocation>
</comment>
<keyword evidence="7" id="KW-0819">tRNA processing</keyword>
<sequence>MDDGGDFDRSVMAAILTAAGKIETSGPPWGGFWTADPFDGLTHPDHRAVQSRFAVAVPSARTIVAGLFATTHLPMLLDLQSTDDIRDMVHRTVQALVEGQVVGFPTETVYALAAHSLRPDAVAKLMQIQSDWGSTPILSVRSGEAAEDFLHGSSPIVRRLSRRCWPGPLILRTRCDWKQSAASRLPAETMRAVCGEDDQIAFRVVDQRVLGQVHRYLAAPLVLATAETLPETETGDPCSDPVDASGTAFPTNANSIARRCGDSVPLLLDDGPTRYGGCCSVVRVKDHHWQLIRQGVIERDAMSQFVKPVIALVCTGNTCRSPMAEVLLRHLVQQRYGSDDLVQIVSAGVAAGVGSAASPQAVEVMSDRGLDLTEHGSRMLDDALVASADLILTMTRGHRSAILAAWPDLHDRVHTLRRDGGDIADPVGMPVECYVQCADQIQQELAAWLDALGDDFFPVEAKT</sequence>
<feature type="active site" evidence="14">
    <location>
        <position position="320"/>
    </location>
</feature>
<dbReference type="InterPro" id="IPR023485">
    <property type="entry name" value="Ptyr_pPase"/>
</dbReference>
<dbReference type="GO" id="GO:0008033">
    <property type="term" value="P:tRNA processing"/>
    <property type="evidence" value="ECO:0007669"/>
    <property type="project" value="UniProtKB-KW"/>
</dbReference>